<feature type="compositionally biased region" description="Low complexity" evidence="7">
    <location>
        <begin position="20"/>
        <end position="30"/>
    </location>
</feature>
<dbReference type="InterPro" id="IPR015433">
    <property type="entry name" value="PI3/4_kinase"/>
</dbReference>
<keyword evidence="10" id="KW-1185">Reference proteome</keyword>
<feature type="domain" description="FYVE-type" evidence="8">
    <location>
        <begin position="509"/>
        <end position="582"/>
    </location>
</feature>
<dbReference type="SMART" id="SM00064">
    <property type="entry name" value="FYVE"/>
    <property type="match status" value="1"/>
</dbReference>
<evidence type="ECO:0000313" key="9">
    <source>
        <dbReference type="EMBL" id="KPA83217.1"/>
    </source>
</evidence>
<dbReference type="InterPro" id="IPR000403">
    <property type="entry name" value="PI3/4_kinase_cat_dom"/>
</dbReference>
<feature type="compositionally biased region" description="Polar residues" evidence="7">
    <location>
        <begin position="449"/>
        <end position="461"/>
    </location>
</feature>
<keyword evidence="1" id="KW-0808">Transferase</keyword>
<sequence length="1458" mass="157034">MSDHSVPSRSPELGARGEDATATNAASASHSPPPTTPTPLDAVWLGVYDRVSHTCFRVQIHDPLFLHILNNSVVPAAESDGALPFEMSEFVEYVDAYERERAHQQAAATARRNGTGSNGSFGWASGGIYSASSGLAGKGVGSDATAASATEHAPAHSSSLNSGLPLSTLVAGAAAAASPLKLEDALRQTLSDNSDFFFRLASVAYQLEPDLYGVRSYKAAQTLSSVAGGTGAGIRGGDNPANVKSVSREGVDAGGGAARGGSVVSPAPPASPRLLSPSSALAAGSLVSAAASGVSSMFANTLTAPAVPAPHHRNYAVNKGYSAAFHLCARLFALVYRDHCQALAEKISARFSALRVEDCVKYRKAVWTGFHLKAVDPYRSGARSESNLELRWVSENIKDDKHLFPDGGVVPYPQHPRQQHSPTSNMTRIVDATLSYVANARRRVRPGGASNSSTAGTTAGNRTKRDATGTSTASPHRETAGEGTAATENEIQTFGLTKLLHNPSWQKDEESSDTCPSCGRVFFSVGRPLGARAHHCRSCGVRLCIFCITKRVHYSFAKLTKPGSVDEAEERFVCDTCYREYEATRQLHYLGALFAFAGLGFSDLVLCRTVNEQWREAAELCISEYRLLLHNCDSDMHSVMTPVGILLQNSLFLLLGDGPTASVSVVHHPEAALLLLKFIATENLWMQDASYYFITRLSSSILNRADTVLTKLPSSSSAANASNEDKKRAFHLPVVPTLSHWHLFCTAFCSRISSSFFFVKCAELLCAAPVRVYDAYLARALERMTRLYLSTTPLWSRLASANRATEVAFLGSERQDGPPPPLPSSSSSSFTQSAAPLPLPTLSDVTEGQLVTIWLLDMLHKDALVPAPRRRYQQLLEHVIPTVATSSLSLVFIMLLSLKSTYSYYGYDEELFGLWRSRILAEVDRVDPAAKDRVVATLDFYAALDRFCAQSSAVNQVSVVEWIVRYCARGRAMTAPKPTEGGAAATTRAGHPNYADLPKPMLNPFKPYMVVRSIRLSGVRVALNAATKPIWLAFSTWTCAQHSACDETCRNDEAAAAKATATTLPSSVPPAATSTPPPSTALEAQAENSNATPTPPPSASPNTAAAAAAAAASVAQECMFLYKRENVERDQLMCISSRLLQMLLASEIGNAEMLDYSVLPLSCDSGLIEKAAGRELSSLDNMDITSYVLHRGQQGCINFLASAKLFLLLNYIFSIGDRHKGNVLIGSNGALLHIDFRFIFSEKTFVEKLARTTVRIDDAFLAAVEQCQLRPRAAAAATAAKEQAAAAGTGSPLFPRTRAFPPVSPRNAESNNVANTTLTATASTAAGAEAPPTPAELRADFFASAAEWFVHVRPFAAIFYELWLYAVHRHTVPYDEKELLAMLNTLFDRHASQSSSASKFSTTMRESVNVCRLKDVTHSSAEVLRGFTDQVSRRVSESGAGAVKMMGTMWTSWWTRGP</sequence>
<dbReference type="Gene3D" id="3.30.1010.10">
    <property type="entry name" value="Phosphatidylinositol 3-kinase Catalytic Subunit, Chain A, domain 4"/>
    <property type="match status" value="1"/>
</dbReference>
<evidence type="ECO:0000256" key="1">
    <source>
        <dbReference type="ARBA" id="ARBA00022679"/>
    </source>
</evidence>
<evidence type="ECO:0000256" key="6">
    <source>
        <dbReference type="PROSITE-ProRule" id="PRU00091"/>
    </source>
</evidence>
<dbReference type="RefSeq" id="XP_015661656.1">
    <property type="nucleotide sequence ID" value="XM_015800054.1"/>
</dbReference>
<dbReference type="Pfam" id="PF01363">
    <property type="entry name" value="FYVE"/>
    <property type="match status" value="1"/>
</dbReference>
<dbReference type="GO" id="GO:0000407">
    <property type="term" value="C:phagophore assembly site"/>
    <property type="evidence" value="ECO:0007669"/>
    <property type="project" value="TreeGrafter"/>
</dbReference>
<dbReference type="PROSITE" id="PS50178">
    <property type="entry name" value="ZF_FYVE"/>
    <property type="match status" value="1"/>
</dbReference>
<dbReference type="GO" id="GO:0034271">
    <property type="term" value="C:phosphatidylinositol 3-kinase complex, class III, type I"/>
    <property type="evidence" value="ECO:0007669"/>
    <property type="project" value="TreeGrafter"/>
</dbReference>
<dbReference type="GeneID" id="26903191"/>
<dbReference type="GO" id="GO:0000045">
    <property type="term" value="P:autophagosome assembly"/>
    <property type="evidence" value="ECO:0007669"/>
    <property type="project" value="TreeGrafter"/>
</dbReference>
<feature type="region of interest" description="Disordered" evidence="7">
    <location>
        <begin position="441"/>
        <end position="486"/>
    </location>
</feature>
<feature type="region of interest" description="Disordered" evidence="7">
    <location>
        <begin position="812"/>
        <end position="833"/>
    </location>
</feature>
<dbReference type="Pfam" id="PF00454">
    <property type="entry name" value="PI3_PI4_kinase"/>
    <property type="match status" value="1"/>
</dbReference>
<evidence type="ECO:0000256" key="3">
    <source>
        <dbReference type="ARBA" id="ARBA00022771"/>
    </source>
</evidence>
<feature type="region of interest" description="Disordered" evidence="7">
    <location>
        <begin position="1060"/>
        <end position="1104"/>
    </location>
</feature>
<dbReference type="VEuPathDB" id="TriTrypDB:LpyrH10_04_4500"/>
<dbReference type="InterPro" id="IPR017455">
    <property type="entry name" value="Znf_FYVE-rel"/>
</dbReference>
<reference evidence="9 10" key="1">
    <citation type="submission" date="2015-07" db="EMBL/GenBank/DDBJ databases">
        <title>High-quality genome of monoxenous trypanosomatid Leptomonas pyrrhocoris.</title>
        <authorList>
            <person name="Flegontov P."/>
            <person name="Butenko A."/>
            <person name="Firsov S."/>
            <person name="Vlcek C."/>
            <person name="Logacheva M.D."/>
            <person name="Field M."/>
            <person name="Filatov D."/>
            <person name="Flegontova O."/>
            <person name="Gerasimov E."/>
            <person name="Jackson A.P."/>
            <person name="Kelly S."/>
            <person name="Opperdoes F."/>
            <person name="O'Reilly A."/>
            <person name="Votypka J."/>
            <person name="Yurchenko V."/>
            <person name="Lukes J."/>
        </authorList>
    </citation>
    <scope>NUCLEOTIDE SEQUENCE [LARGE SCALE GENOMIC DNA]</scope>
    <source>
        <strain evidence="9">H10</strain>
    </source>
</reference>
<dbReference type="Proteomes" id="UP000037923">
    <property type="component" value="Unassembled WGS sequence"/>
</dbReference>
<organism evidence="9 10">
    <name type="scientific">Leptomonas pyrrhocoris</name>
    <name type="common">Firebug parasite</name>
    <dbReference type="NCBI Taxonomy" id="157538"/>
    <lineage>
        <taxon>Eukaryota</taxon>
        <taxon>Discoba</taxon>
        <taxon>Euglenozoa</taxon>
        <taxon>Kinetoplastea</taxon>
        <taxon>Metakinetoplastina</taxon>
        <taxon>Trypanosomatida</taxon>
        <taxon>Trypanosomatidae</taxon>
        <taxon>Leishmaniinae</taxon>
        <taxon>Leptomonas</taxon>
    </lineage>
</organism>
<dbReference type="CDD" id="cd00065">
    <property type="entry name" value="FYVE_like_SF"/>
    <property type="match status" value="1"/>
</dbReference>
<dbReference type="OMA" id="ELCISEY"/>
<dbReference type="GO" id="GO:0034272">
    <property type="term" value="C:phosphatidylinositol 3-kinase complex, class III, type II"/>
    <property type="evidence" value="ECO:0007669"/>
    <property type="project" value="TreeGrafter"/>
</dbReference>
<dbReference type="InterPro" id="IPR011009">
    <property type="entry name" value="Kinase-like_dom_sf"/>
</dbReference>
<dbReference type="GO" id="GO:0006897">
    <property type="term" value="P:endocytosis"/>
    <property type="evidence" value="ECO:0007669"/>
    <property type="project" value="TreeGrafter"/>
</dbReference>
<name>A0A0M9G684_LEPPY</name>
<dbReference type="PANTHER" id="PTHR10048">
    <property type="entry name" value="PHOSPHATIDYLINOSITOL KINASE"/>
    <property type="match status" value="1"/>
</dbReference>
<gene>
    <name evidence="9" type="ORF">ABB37_02900</name>
</gene>
<dbReference type="PANTHER" id="PTHR10048:SF7">
    <property type="entry name" value="PHOSPHATIDYLINOSITOL 3-KINASE CATALYTIC SUBUNIT TYPE 3"/>
    <property type="match status" value="1"/>
</dbReference>
<dbReference type="SUPFAM" id="SSF56112">
    <property type="entry name" value="Protein kinase-like (PK-like)"/>
    <property type="match status" value="1"/>
</dbReference>
<keyword evidence="5" id="KW-0862">Zinc</keyword>
<accession>A0A0M9G684</accession>
<dbReference type="Gene3D" id="1.10.1070.11">
    <property type="entry name" value="Phosphatidylinositol 3-/4-kinase, catalytic domain"/>
    <property type="match status" value="1"/>
</dbReference>
<keyword evidence="3 6" id="KW-0863">Zinc-finger</keyword>
<dbReference type="GO" id="GO:0048015">
    <property type="term" value="P:phosphatidylinositol-mediated signaling"/>
    <property type="evidence" value="ECO:0007669"/>
    <property type="project" value="TreeGrafter"/>
</dbReference>
<proteinExistence type="predicted"/>
<keyword evidence="4 9" id="KW-0418">Kinase</keyword>
<protein>
    <submittedName>
        <fullName evidence="9">Phosphatidylinositol kinase</fullName>
    </submittedName>
</protein>
<comment type="caution">
    <text evidence="9">The sequence shown here is derived from an EMBL/GenBank/DDBJ whole genome shotgun (WGS) entry which is preliminary data.</text>
</comment>
<feature type="compositionally biased region" description="Low complexity" evidence="7">
    <location>
        <begin position="1060"/>
        <end position="1092"/>
    </location>
</feature>
<evidence type="ECO:0000256" key="2">
    <source>
        <dbReference type="ARBA" id="ARBA00022723"/>
    </source>
</evidence>
<dbReference type="InterPro" id="IPR013083">
    <property type="entry name" value="Znf_RING/FYVE/PHD"/>
</dbReference>
<feature type="region of interest" description="Disordered" evidence="7">
    <location>
        <begin position="1287"/>
        <end position="1312"/>
    </location>
</feature>
<dbReference type="InterPro" id="IPR036940">
    <property type="entry name" value="PI3/4_kinase_cat_sf"/>
</dbReference>
<dbReference type="GO" id="GO:0005777">
    <property type="term" value="C:peroxisome"/>
    <property type="evidence" value="ECO:0007669"/>
    <property type="project" value="TreeGrafter"/>
</dbReference>
<dbReference type="GO" id="GO:0005768">
    <property type="term" value="C:endosome"/>
    <property type="evidence" value="ECO:0007669"/>
    <property type="project" value="TreeGrafter"/>
</dbReference>
<evidence type="ECO:0000259" key="8">
    <source>
        <dbReference type="PROSITE" id="PS50178"/>
    </source>
</evidence>
<evidence type="ECO:0000256" key="7">
    <source>
        <dbReference type="SAM" id="MobiDB-lite"/>
    </source>
</evidence>
<dbReference type="GO" id="GO:0008270">
    <property type="term" value="F:zinc ion binding"/>
    <property type="evidence" value="ECO:0007669"/>
    <property type="project" value="UniProtKB-KW"/>
</dbReference>
<dbReference type="EMBL" id="LGTL01000004">
    <property type="protein sequence ID" value="KPA83217.1"/>
    <property type="molecule type" value="Genomic_DNA"/>
</dbReference>
<dbReference type="GO" id="GO:0016303">
    <property type="term" value="F:1-phosphatidylinositol-3-kinase activity"/>
    <property type="evidence" value="ECO:0007669"/>
    <property type="project" value="TreeGrafter"/>
</dbReference>
<dbReference type="InterPro" id="IPR000306">
    <property type="entry name" value="Znf_FYVE"/>
</dbReference>
<feature type="region of interest" description="Disordered" evidence="7">
    <location>
        <begin position="231"/>
        <end position="270"/>
    </location>
</feature>
<dbReference type="SUPFAM" id="SSF57903">
    <property type="entry name" value="FYVE/PHD zinc finger"/>
    <property type="match status" value="1"/>
</dbReference>
<evidence type="ECO:0000256" key="5">
    <source>
        <dbReference type="ARBA" id="ARBA00022833"/>
    </source>
</evidence>
<evidence type="ECO:0000256" key="4">
    <source>
        <dbReference type="ARBA" id="ARBA00022777"/>
    </source>
</evidence>
<feature type="region of interest" description="Disordered" evidence="7">
    <location>
        <begin position="1"/>
        <end position="37"/>
    </location>
</feature>
<dbReference type="Gene3D" id="3.30.40.10">
    <property type="entry name" value="Zinc/RING finger domain, C3HC4 (zinc finger)"/>
    <property type="match status" value="1"/>
</dbReference>
<evidence type="ECO:0000313" key="10">
    <source>
        <dbReference type="Proteomes" id="UP000037923"/>
    </source>
</evidence>
<dbReference type="OrthoDB" id="244781at2759"/>
<feature type="region of interest" description="Disordered" evidence="7">
    <location>
        <begin position="404"/>
        <end position="428"/>
    </location>
</feature>
<keyword evidence="2" id="KW-0479">Metal-binding</keyword>
<dbReference type="InterPro" id="IPR011011">
    <property type="entry name" value="Znf_FYVE_PHD"/>
</dbReference>